<dbReference type="KEGG" id="lpaa:BHS01_08295"/>
<sequence>MVKSRIKKVISVLLLLLLIGIGTGGKRYMDKQKTEKEYQQGIELIQSYVTDYLVKNYQGIEKIEWQGIGVEYRNSPILGPSLFGNYVDTDVTIYASQNSYLTIIFTLNYNTEYNESSNKYSKNPYLSSNNIDELLEIELDNTIYKRDDMHKIIGLEVSQDQKKEFEKVKKSTTGSKKAKIVYNLKVHELIY</sequence>
<gene>
    <name evidence="1" type="ORF">BHS01_08295</name>
</gene>
<dbReference type="AlphaFoldDB" id="A0A7L4WFQ1"/>
<reference evidence="1 2" key="1">
    <citation type="submission" date="2016-09" db="EMBL/GenBank/DDBJ databases">
        <title>Lactic acid bacteria from MAP meat Genome sequencing and assembly.</title>
        <authorList>
            <person name="Behr J."/>
            <person name="Hilgarth M."/>
            <person name="Vogel R.F."/>
        </authorList>
    </citation>
    <scope>NUCLEOTIDE SEQUENCE [LARGE SCALE GENOMIC DNA]</scope>
    <source>
        <strain evidence="1 2">TMW21615</strain>
    </source>
</reference>
<evidence type="ECO:0000313" key="2">
    <source>
        <dbReference type="Proteomes" id="UP000516280"/>
    </source>
</evidence>
<accession>A0A7L4WFQ1</accession>
<name>A0A7L4WFQ1_9LACT</name>
<dbReference type="Proteomes" id="UP000516280">
    <property type="component" value="Chromosome"/>
</dbReference>
<proteinExistence type="predicted"/>
<evidence type="ECO:0000313" key="1">
    <source>
        <dbReference type="EMBL" id="QDJ29128.1"/>
    </source>
</evidence>
<protein>
    <submittedName>
        <fullName evidence="1">Uncharacterized protein</fullName>
    </submittedName>
</protein>
<dbReference type="EMBL" id="CP017195">
    <property type="protein sequence ID" value="QDJ29128.1"/>
    <property type="molecule type" value="Genomic_DNA"/>
</dbReference>
<organism evidence="1 2">
    <name type="scientific">Pseudolactococcus paracarnosus</name>
    <dbReference type="NCBI Taxonomy" id="2749962"/>
    <lineage>
        <taxon>Bacteria</taxon>
        <taxon>Bacillati</taxon>
        <taxon>Bacillota</taxon>
        <taxon>Bacilli</taxon>
        <taxon>Lactobacillales</taxon>
        <taxon>Streptococcaceae</taxon>
        <taxon>Pseudolactococcus</taxon>
    </lineage>
</organism>